<reference evidence="1 2" key="1">
    <citation type="submission" date="2017-08" db="EMBL/GenBank/DDBJ databases">
        <title>Fine stratification of microbial communities through a metagenomic profile of the photic zone.</title>
        <authorList>
            <person name="Haro-Moreno J.M."/>
            <person name="Lopez-Perez M."/>
            <person name="De La Torre J."/>
            <person name="Picazo A."/>
            <person name="Camacho A."/>
            <person name="Rodriguez-Valera F."/>
        </authorList>
    </citation>
    <scope>NUCLEOTIDE SEQUENCE [LARGE SCALE GENOMIC DNA]</scope>
    <source>
        <strain evidence="1">MED-G24</strain>
    </source>
</reference>
<accession>A0A2A5WQH0</accession>
<evidence type="ECO:0000313" key="2">
    <source>
        <dbReference type="Proteomes" id="UP000219327"/>
    </source>
</evidence>
<dbReference type="Proteomes" id="UP000219327">
    <property type="component" value="Unassembled WGS sequence"/>
</dbReference>
<dbReference type="EMBL" id="NTKD01000036">
    <property type="protein sequence ID" value="PDH38487.1"/>
    <property type="molecule type" value="Genomic_DNA"/>
</dbReference>
<organism evidence="1 2">
    <name type="scientific">OM182 bacterium MED-G24</name>
    <dbReference type="NCBI Taxonomy" id="1986255"/>
    <lineage>
        <taxon>Bacteria</taxon>
        <taxon>Pseudomonadati</taxon>
        <taxon>Pseudomonadota</taxon>
        <taxon>Gammaproteobacteria</taxon>
        <taxon>OMG group</taxon>
        <taxon>OM182 clade</taxon>
    </lineage>
</organism>
<evidence type="ECO:0000313" key="1">
    <source>
        <dbReference type="EMBL" id="PDH38487.1"/>
    </source>
</evidence>
<name>A0A2A5WQH0_9GAMM</name>
<proteinExistence type="predicted"/>
<comment type="caution">
    <text evidence="1">The sequence shown here is derived from an EMBL/GenBank/DDBJ whole genome shotgun (WGS) entry which is preliminary data.</text>
</comment>
<protein>
    <submittedName>
        <fullName evidence="1">Uncharacterized protein</fullName>
    </submittedName>
</protein>
<gene>
    <name evidence="1" type="ORF">CNE99_06980</name>
</gene>
<dbReference type="AlphaFoldDB" id="A0A2A5WQH0"/>
<sequence>MASAPAQLRARVTAYWREQGVVPAGKEEERLDELVLVAMTKVGKVLYVCSGQPLVHETLGIPFHELRLLTRAGLRHRRLASNAILTAFRKLGENNRSLSTPEAVGLIFF</sequence>